<evidence type="ECO:0008006" key="3">
    <source>
        <dbReference type="Google" id="ProtNLM"/>
    </source>
</evidence>
<comment type="caution">
    <text evidence="2">The sequence shown here is derived from an EMBL/GenBank/DDBJ whole genome shotgun (WGS) entry which is preliminary data.</text>
</comment>
<protein>
    <recommendedName>
        <fullName evidence="3">DUF4218 domain-containing protein</fullName>
    </recommendedName>
</protein>
<reference evidence="2" key="1">
    <citation type="submission" date="2020-06" db="EMBL/GenBank/DDBJ databases">
        <authorList>
            <person name="Li T."/>
            <person name="Hu X."/>
            <person name="Zhang T."/>
            <person name="Song X."/>
            <person name="Zhang H."/>
            <person name="Dai N."/>
            <person name="Sheng W."/>
            <person name="Hou X."/>
            <person name="Wei L."/>
        </authorList>
    </citation>
    <scope>NUCLEOTIDE SEQUENCE</scope>
    <source>
        <strain evidence="2">G02</strain>
        <tissue evidence="2">Leaf</tissue>
    </source>
</reference>
<reference evidence="2" key="2">
    <citation type="journal article" date="2024" name="Plant">
        <title>Genomic evolution and insights into agronomic trait innovations of Sesamum species.</title>
        <authorList>
            <person name="Miao H."/>
            <person name="Wang L."/>
            <person name="Qu L."/>
            <person name="Liu H."/>
            <person name="Sun Y."/>
            <person name="Le M."/>
            <person name="Wang Q."/>
            <person name="Wei S."/>
            <person name="Zheng Y."/>
            <person name="Lin W."/>
            <person name="Duan Y."/>
            <person name="Cao H."/>
            <person name="Xiong S."/>
            <person name="Wang X."/>
            <person name="Wei L."/>
            <person name="Li C."/>
            <person name="Ma Q."/>
            <person name="Ju M."/>
            <person name="Zhao R."/>
            <person name="Li G."/>
            <person name="Mu C."/>
            <person name="Tian Q."/>
            <person name="Mei H."/>
            <person name="Zhang T."/>
            <person name="Gao T."/>
            <person name="Zhang H."/>
        </authorList>
    </citation>
    <scope>NUCLEOTIDE SEQUENCE</scope>
    <source>
        <strain evidence="2">G02</strain>
    </source>
</reference>
<sequence>MIEEVSTFCSSYFEPHVKSRLNQVPRNADGGMIDSCETLFSTHSGRPLDFRIAVRYLDDDEMNAAHKYVLMNYEHIDLFLQKFDEENKKQFPRITGMELETLRDRFFSVATCSSEGQDENIEQRGDIAFQEDEASDPYPILIAIDKDEINIVSNGVLEEVDVNEFEGLQHGIDFNEVIIEDEDHWEGEEELEPEDDEQEEEYDSNESDEDMNTND</sequence>
<dbReference type="AlphaFoldDB" id="A0AAW2TTF4"/>
<proteinExistence type="predicted"/>
<name>A0AAW2TTF4_SESRA</name>
<evidence type="ECO:0000313" key="2">
    <source>
        <dbReference type="EMBL" id="KAL0408250.1"/>
    </source>
</evidence>
<evidence type="ECO:0000256" key="1">
    <source>
        <dbReference type="SAM" id="MobiDB-lite"/>
    </source>
</evidence>
<dbReference type="EMBL" id="JACGWJ010000007">
    <property type="protein sequence ID" value="KAL0408250.1"/>
    <property type="molecule type" value="Genomic_DNA"/>
</dbReference>
<feature type="region of interest" description="Disordered" evidence="1">
    <location>
        <begin position="180"/>
        <end position="215"/>
    </location>
</feature>
<organism evidence="2">
    <name type="scientific">Sesamum radiatum</name>
    <name type="common">Black benniseed</name>
    <dbReference type="NCBI Taxonomy" id="300843"/>
    <lineage>
        <taxon>Eukaryota</taxon>
        <taxon>Viridiplantae</taxon>
        <taxon>Streptophyta</taxon>
        <taxon>Embryophyta</taxon>
        <taxon>Tracheophyta</taxon>
        <taxon>Spermatophyta</taxon>
        <taxon>Magnoliopsida</taxon>
        <taxon>eudicotyledons</taxon>
        <taxon>Gunneridae</taxon>
        <taxon>Pentapetalae</taxon>
        <taxon>asterids</taxon>
        <taxon>lamiids</taxon>
        <taxon>Lamiales</taxon>
        <taxon>Pedaliaceae</taxon>
        <taxon>Sesamum</taxon>
    </lineage>
</organism>
<dbReference type="PANTHER" id="PTHR48451">
    <property type="entry name" value="DUF4218 DOMAIN-CONTAINING PROTEIN"/>
    <property type="match status" value="1"/>
</dbReference>
<gene>
    <name evidence="2" type="ORF">Sradi_1759400</name>
</gene>
<dbReference type="PANTHER" id="PTHR48451:SF1">
    <property type="entry name" value="DUF4218 DOMAIN-CONTAINING PROTEIN"/>
    <property type="match status" value="1"/>
</dbReference>
<accession>A0AAW2TTF4</accession>